<feature type="transmembrane region" description="Helical" evidence="12">
    <location>
        <begin position="267"/>
        <end position="285"/>
    </location>
</feature>
<dbReference type="GO" id="GO:0016653">
    <property type="term" value="F:oxidoreductase activity, acting on NAD(P)H, heme protein as acceptor"/>
    <property type="evidence" value="ECO:0007669"/>
    <property type="project" value="TreeGrafter"/>
</dbReference>
<keyword evidence="9 12" id="KW-0472">Membrane</keyword>
<evidence type="ECO:0000256" key="2">
    <source>
        <dbReference type="ARBA" id="ARBA00004141"/>
    </source>
</evidence>
<evidence type="ECO:0000256" key="3">
    <source>
        <dbReference type="ARBA" id="ARBA00022692"/>
    </source>
</evidence>
<keyword evidence="12" id="KW-1003">Cell membrane</keyword>
<dbReference type="EMBL" id="PHIG01000011">
    <property type="protein sequence ID" value="PJK31048.1"/>
    <property type="molecule type" value="Genomic_DNA"/>
</dbReference>
<comment type="cofactor">
    <cofactor evidence="1 12">
        <name>heme b</name>
        <dbReference type="ChEBI" id="CHEBI:60344"/>
    </cofactor>
</comment>
<dbReference type="Proteomes" id="UP000229498">
    <property type="component" value="Unassembled WGS sequence"/>
</dbReference>
<reference evidence="13 14" key="1">
    <citation type="submission" date="2017-11" db="EMBL/GenBank/DDBJ databases">
        <title>Draft genome sequence of Rhizobiales bacterium SY3-13.</title>
        <authorList>
            <person name="Sun C."/>
        </authorList>
    </citation>
    <scope>NUCLEOTIDE SEQUENCE [LARGE SCALE GENOMIC DNA]</scope>
    <source>
        <strain evidence="13 14">SY3-13</strain>
    </source>
</reference>
<evidence type="ECO:0000256" key="1">
    <source>
        <dbReference type="ARBA" id="ARBA00001970"/>
    </source>
</evidence>
<keyword evidence="8 12" id="KW-0350">Heme biosynthesis</keyword>
<dbReference type="PANTHER" id="PTHR23289:SF2">
    <property type="entry name" value="CYTOCHROME C OXIDASE ASSEMBLY PROTEIN COX15 HOMOLOG"/>
    <property type="match status" value="1"/>
</dbReference>
<dbReference type="AlphaFoldDB" id="A0A2M9G5Q7"/>
<dbReference type="UniPathway" id="UPA00269">
    <property type="reaction ID" value="UER00713"/>
</dbReference>
<evidence type="ECO:0000256" key="11">
    <source>
        <dbReference type="ARBA" id="ARBA00048044"/>
    </source>
</evidence>
<accession>A0A2M9G5Q7</accession>
<feature type="transmembrane region" description="Helical" evidence="12">
    <location>
        <begin position="201"/>
        <end position="225"/>
    </location>
</feature>
<keyword evidence="7 12" id="KW-0408">Iron</keyword>
<evidence type="ECO:0000256" key="12">
    <source>
        <dbReference type="HAMAP-Rule" id="MF_01665"/>
    </source>
</evidence>
<dbReference type="OrthoDB" id="9793156at2"/>
<dbReference type="GO" id="GO:0120547">
    <property type="term" value="F:heme A synthase activity"/>
    <property type="evidence" value="ECO:0007669"/>
    <property type="project" value="UniProtKB-EC"/>
</dbReference>
<evidence type="ECO:0000256" key="7">
    <source>
        <dbReference type="ARBA" id="ARBA00023004"/>
    </source>
</evidence>
<gene>
    <name evidence="12" type="primary">ctaA</name>
    <name evidence="13" type="ORF">CVT23_04090</name>
</gene>
<evidence type="ECO:0000256" key="8">
    <source>
        <dbReference type="ARBA" id="ARBA00023133"/>
    </source>
</evidence>
<comment type="subunit">
    <text evidence="12">Interacts with CtaB.</text>
</comment>
<dbReference type="GO" id="GO:0046872">
    <property type="term" value="F:metal ion binding"/>
    <property type="evidence" value="ECO:0007669"/>
    <property type="project" value="UniProtKB-KW"/>
</dbReference>
<evidence type="ECO:0000256" key="4">
    <source>
        <dbReference type="ARBA" id="ARBA00022723"/>
    </source>
</evidence>
<protein>
    <recommendedName>
        <fullName evidence="12">Heme A synthase</fullName>
        <shortName evidence="12">HAS</shortName>
        <ecNumber evidence="12">1.17.99.9</ecNumber>
    </recommendedName>
    <alternativeName>
        <fullName evidence="12">Cytochrome aa3-controlling protein</fullName>
    </alternativeName>
</protein>
<evidence type="ECO:0000256" key="10">
    <source>
        <dbReference type="ARBA" id="ARBA00044501"/>
    </source>
</evidence>
<comment type="pathway">
    <text evidence="10 12">Porphyrin-containing compound metabolism; heme A biosynthesis; heme A from heme O: step 1/1.</text>
</comment>
<keyword evidence="4 12" id="KW-0479">Metal-binding</keyword>
<dbReference type="EC" id="1.17.99.9" evidence="12"/>
<keyword evidence="6 12" id="KW-0560">Oxidoreductase</keyword>
<dbReference type="HAMAP" id="MF_01665">
    <property type="entry name" value="HemeA_synth_type2"/>
    <property type="match status" value="1"/>
</dbReference>
<dbReference type="GO" id="GO:0006784">
    <property type="term" value="P:heme A biosynthetic process"/>
    <property type="evidence" value="ECO:0007669"/>
    <property type="project" value="UniProtKB-UniRule"/>
</dbReference>
<feature type="transmembrane region" description="Helical" evidence="12">
    <location>
        <begin position="297"/>
        <end position="320"/>
    </location>
</feature>
<keyword evidence="3 12" id="KW-0812">Transmembrane</keyword>
<sequence>MSTIIDSGAGVRADRDQRAVVLWLYAVAALVFVMIVVGGITRLTESGLSMVEWRPVTGWLPPLSEAAWQAEFEKYKAFPEYQKVNAGMSLADFKTIYAWEFAHRLLGRIIGLAFFAPLVFFLATGRIRRSQAPWFIFLLLAGGSQGALGWYMVQSGLIDNPDVSQYRLAAHLFLAFAIYALLIWTAWALRGRGAAPPAVTAGFRTAATVFGVLAAVQIVIGAFVAGTNAGFAYSTWPTMDGDLIPPYMFDTSPWWLAAFEDVTTIQFLHRTVGYLIAAAAVWLFFAGRRIGRPARSAATAALHLVLIQIVLGIATLLMVVPVWLGALHQAMAVLVWTAAVYALRMGWTGRRPA</sequence>
<comment type="caution">
    <text evidence="13">The sequence shown here is derived from an EMBL/GenBank/DDBJ whole genome shotgun (WGS) entry which is preliminary data.</text>
</comment>
<dbReference type="Pfam" id="PF02628">
    <property type="entry name" value="COX15-CtaA"/>
    <property type="match status" value="1"/>
</dbReference>
<dbReference type="RefSeq" id="WP_109792483.1">
    <property type="nucleotide sequence ID" value="NZ_PHIG01000011.1"/>
</dbReference>
<evidence type="ECO:0000256" key="5">
    <source>
        <dbReference type="ARBA" id="ARBA00022989"/>
    </source>
</evidence>
<feature type="transmembrane region" description="Helical" evidence="12">
    <location>
        <begin position="135"/>
        <end position="153"/>
    </location>
</feature>
<dbReference type="InterPro" id="IPR023754">
    <property type="entry name" value="HemeA_Synthase_type2"/>
</dbReference>
<name>A0A2M9G5Q7_9PROT</name>
<organism evidence="13 14">
    <name type="scientific">Minwuia thermotolerans</name>
    <dbReference type="NCBI Taxonomy" id="2056226"/>
    <lineage>
        <taxon>Bacteria</taxon>
        <taxon>Pseudomonadati</taxon>
        <taxon>Pseudomonadota</taxon>
        <taxon>Alphaproteobacteria</taxon>
        <taxon>Minwuiales</taxon>
        <taxon>Minwuiaceae</taxon>
        <taxon>Minwuia</taxon>
    </lineage>
</organism>
<feature type="binding site" description="axial binding residue" evidence="12">
    <location>
        <position position="269"/>
    </location>
    <ligand>
        <name>heme</name>
        <dbReference type="ChEBI" id="CHEBI:30413"/>
    </ligand>
    <ligandPart>
        <name>Fe</name>
        <dbReference type="ChEBI" id="CHEBI:18248"/>
    </ligandPart>
</feature>
<dbReference type="GO" id="GO:0005886">
    <property type="term" value="C:plasma membrane"/>
    <property type="evidence" value="ECO:0007669"/>
    <property type="project" value="UniProtKB-SubCell"/>
</dbReference>
<feature type="transmembrane region" description="Helical" evidence="12">
    <location>
        <begin position="20"/>
        <end position="40"/>
    </location>
</feature>
<feature type="transmembrane region" description="Helical" evidence="12">
    <location>
        <begin position="105"/>
        <end position="123"/>
    </location>
</feature>
<comment type="similarity">
    <text evidence="12">Belongs to the COX15/CtaA family. Type 2 subfamily.</text>
</comment>
<comment type="subcellular location">
    <subcellularLocation>
        <location evidence="12">Cell membrane</location>
        <topology evidence="12">Multi-pass membrane protein</topology>
    </subcellularLocation>
    <subcellularLocation>
        <location evidence="2">Membrane</location>
        <topology evidence="2">Multi-pass membrane protein</topology>
    </subcellularLocation>
</comment>
<feature type="binding site" description="axial binding residue" evidence="12">
    <location>
        <position position="328"/>
    </location>
    <ligand>
        <name>heme</name>
        <dbReference type="ChEBI" id="CHEBI:30413"/>
    </ligand>
    <ligandPart>
        <name>Fe</name>
        <dbReference type="ChEBI" id="CHEBI:18248"/>
    </ligandPart>
</feature>
<feature type="transmembrane region" description="Helical" evidence="12">
    <location>
        <begin position="326"/>
        <end position="343"/>
    </location>
</feature>
<dbReference type="PANTHER" id="PTHR23289">
    <property type="entry name" value="CYTOCHROME C OXIDASE ASSEMBLY PROTEIN COX15"/>
    <property type="match status" value="1"/>
</dbReference>
<keyword evidence="14" id="KW-1185">Reference proteome</keyword>
<evidence type="ECO:0000313" key="13">
    <source>
        <dbReference type="EMBL" id="PJK31048.1"/>
    </source>
</evidence>
<comment type="catalytic activity">
    <reaction evidence="11">
        <text>Fe(II)-heme o + 2 A + H2O = Fe(II)-heme a + 2 AH2</text>
        <dbReference type="Rhea" id="RHEA:63388"/>
        <dbReference type="ChEBI" id="CHEBI:13193"/>
        <dbReference type="ChEBI" id="CHEBI:15377"/>
        <dbReference type="ChEBI" id="CHEBI:17499"/>
        <dbReference type="ChEBI" id="CHEBI:60530"/>
        <dbReference type="ChEBI" id="CHEBI:61715"/>
        <dbReference type="EC" id="1.17.99.9"/>
    </reaction>
    <physiologicalReaction direction="left-to-right" evidence="11">
        <dbReference type="Rhea" id="RHEA:63389"/>
    </physiologicalReaction>
</comment>
<feature type="transmembrane region" description="Helical" evidence="12">
    <location>
        <begin position="168"/>
        <end position="189"/>
    </location>
</feature>
<dbReference type="InterPro" id="IPR003780">
    <property type="entry name" value="COX15/CtaA_fam"/>
</dbReference>
<keyword evidence="5 12" id="KW-1133">Transmembrane helix</keyword>
<evidence type="ECO:0000313" key="14">
    <source>
        <dbReference type="Proteomes" id="UP000229498"/>
    </source>
</evidence>
<evidence type="ECO:0000256" key="9">
    <source>
        <dbReference type="ARBA" id="ARBA00023136"/>
    </source>
</evidence>
<evidence type="ECO:0000256" key="6">
    <source>
        <dbReference type="ARBA" id="ARBA00023002"/>
    </source>
</evidence>
<comment type="function">
    <text evidence="12">Catalyzes the conversion of heme O to heme A by two successive hydroxylations of the methyl group at C8. The first hydroxylation forms heme I, the second hydroxylation results in an unstable dihydroxymethyl group, which spontaneously dehydrates, resulting in the formyl group of heme A.</text>
</comment>
<proteinExistence type="inferred from homology"/>